<dbReference type="InterPro" id="IPR031363">
    <property type="entry name" value="TMEM252"/>
</dbReference>
<dbReference type="OrthoDB" id="9896070at2759"/>
<evidence type="ECO:0000256" key="2">
    <source>
        <dbReference type="SAM" id="Phobius"/>
    </source>
</evidence>
<keyword evidence="4" id="KW-1185">Reference proteome</keyword>
<sequence>MRLLLLADECFIKPFFRKNRDKGDLWSKQAAIMKKQLCSLACMLLPFAGFLLTCLGAYLLSMQSVNDFFWRSIVIYVMIGIGLLAMLFGVFLSLCHSMKSKLYQRRHVEQLQIFTIHRPSAFPPSYEECQRSQDYPVSTPQVVVQTDGIYMPMSLAPPLYSQNNSEIPDSSWCWEQPPPYSQAVQMQQGQRHEGEQEEAASAL</sequence>
<name>A0A437CZD5_ORYJA</name>
<protein>
    <recommendedName>
        <fullName evidence="5">Transmembrane protein 252</fullName>
    </recommendedName>
</protein>
<dbReference type="AlphaFoldDB" id="A0A437CZD5"/>
<evidence type="ECO:0000313" key="3">
    <source>
        <dbReference type="EMBL" id="RVE68095.1"/>
    </source>
</evidence>
<accession>A0A437CZD5</accession>
<evidence type="ECO:0008006" key="5">
    <source>
        <dbReference type="Google" id="ProtNLM"/>
    </source>
</evidence>
<gene>
    <name evidence="3" type="ORF">OJAV_G00088230</name>
</gene>
<feature type="region of interest" description="Disordered" evidence="1">
    <location>
        <begin position="181"/>
        <end position="203"/>
    </location>
</feature>
<dbReference type="EMBL" id="CM012445">
    <property type="protein sequence ID" value="RVE68095.1"/>
    <property type="molecule type" value="Genomic_DNA"/>
</dbReference>
<organism evidence="3 4">
    <name type="scientific">Oryzias javanicus</name>
    <name type="common">Javanese ricefish</name>
    <name type="synonym">Aplocheilus javanicus</name>
    <dbReference type="NCBI Taxonomy" id="123683"/>
    <lineage>
        <taxon>Eukaryota</taxon>
        <taxon>Metazoa</taxon>
        <taxon>Chordata</taxon>
        <taxon>Craniata</taxon>
        <taxon>Vertebrata</taxon>
        <taxon>Euteleostomi</taxon>
        <taxon>Actinopterygii</taxon>
        <taxon>Neopterygii</taxon>
        <taxon>Teleostei</taxon>
        <taxon>Neoteleostei</taxon>
        <taxon>Acanthomorphata</taxon>
        <taxon>Ovalentaria</taxon>
        <taxon>Atherinomorphae</taxon>
        <taxon>Beloniformes</taxon>
        <taxon>Adrianichthyidae</taxon>
        <taxon>Oryziinae</taxon>
        <taxon>Oryzias</taxon>
    </lineage>
</organism>
<reference evidence="3 4" key="1">
    <citation type="submission" date="2018-11" db="EMBL/GenBank/DDBJ databases">
        <authorList>
            <person name="Lopez-Roques C."/>
            <person name="Donnadieu C."/>
            <person name="Bouchez O."/>
            <person name="Klopp C."/>
            <person name="Cabau C."/>
            <person name="Zahm M."/>
        </authorList>
    </citation>
    <scope>NUCLEOTIDE SEQUENCE [LARGE SCALE GENOMIC DNA]</scope>
    <source>
        <strain evidence="3">RS831</strain>
        <tissue evidence="3">Whole body</tissue>
    </source>
</reference>
<keyword evidence="2" id="KW-0812">Transmembrane</keyword>
<feature type="transmembrane region" description="Helical" evidence="2">
    <location>
        <begin position="37"/>
        <end position="61"/>
    </location>
</feature>
<proteinExistence type="predicted"/>
<dbReference type="Proteomes" id="UP000283210">
    <property type="component" value="Chromosome 9"/>
</dbReference>
<evidence type="ECO:0000256" key="1">
    <source>
        <dbReference type="SAM" id="MobiDB-lite"/>
    </source>
</evidence>
<dbReference type="Pfam" id="PF15664">
    <property type="entry name" value="TMEM252"/>
    <property type="match status" value="1"/>
</dbReference>
<feature type="transmembrane region" description="Helical" evidence="2">
    <location>
        <begin position="73"/>
        <end position="95"/>
    </location>
</feature>
<reference evidence="3 4" key="2">
    <citation type="submission" date="2019-01" db="EMBL/GenBank/DDBJ databases">
        <title>A chromosome length genome reference of the Java medaka (oryzias javanicus).</title>
        <authorList>
            <person name="Herpin A."/>
            <person name="Takehana Y."/>
            <person name="Naruse K."/>
            <person name="Ansai S."/>
            <person name="Kawaguchi M."/>
        </authorList>
    </citation>
    <scope>NUCLEOTIDE SEQUENCE [LARGE SCALE GENOMIC DNA]</scope>
    <source>
        <strain evidence="3">RS831</strain>
        <tissue evidence="3">Whole body</tissue>
    </source>
</reference>
<dbReference type="PANTHER" id="PTHR35682">
    <property type="entry name" value="TRANSMEMBRANE PROTEIN 252"/>
    <property type="match status" value="1"/>
</dbReference>
<keyword evidence="2" id="KW-1133">Transmembrane helix</keyword>
<dbReference type="PANTHER" id="PTHR35682:SF1">
    <property type="entry name" value="TRANSMEMBRANE PROTEIN 252"/>
    <property type="match status" value="1"/>
</dbReference>
<evidence type="ECO:0000313" key="4">
    <source>
        <dbReference type="Proteomes" id="UP000283210"/>
    </source>
</evidence>
<keyword evidence="2" id="KW-0472">Membrane</keyword>